<accession>A0A2T5GDP9</accession>
<name>A0A2T5GDP9_HYDSH</name>
<dbReference type="AlphaFoldDB" id="A0A2T5GDP9"/>
<sequence>MGWGEATNGLIAGAPGASIVAALDPTPGKETDRCGATRRF</sequence>
<comment type="caution">
    <text evidence="2">The sequence shown here is derived from an EMBL/GenBank/DDBJ whole genome shotgun (WGS) entry which is preliminary data.</text>
</comment>
<protein>
    <submittedName>
        <fullName evidence="2">Uncharacterized protein</fullName>
    </submittedName>
</protein>
<dbReference type="Proteomes" id="UP000244180">
    <property type="component" value="Unassembled WGS sequence"/>
</dbReference>
<proteinExistence type="predicted"/>
<evidence type="ECO:0000256" key="1">
    <source>
        <dbReference type="SAM" id="MobiDB-lite"/>
    </source>
</evidence>
<feature type="compositionally biased region" description="Basic and acidic residues" evidence="1">
    <location>
        <begin position="27"/>
        <end position="40"/>
    </location>
</feature>
<gene>
    <name evidence="2" type="ORF">HSCHL_0600</name>
</gene>
<reference evidence="2 3" key="1">
    <citation type="submission" date="2017-08" db="EMBL/GenBank/DDBJ databases">
        <title>Burning lignite coal seam in the remote Altai Mountains harbors a hydrogen-driven thermophilic microbial community.</title>
        <authorList>
            <person name="Kadnikov V.V."/>
            <person name="Mardanov A.V."/>
            <person name="Ivasenko D."/>
            <person name="Beletsky A.V."/>
            <person name="Karnachuk O.V."/>
            <person name="Ravin N.V."/>
        </authorList>
    </citation>
    <scope>NUCLEOTIDE SEQUENCE [LARGE SCALE GENOMIC DNA]</scope>
    <source>
        <strain evidence="2">AL33</strain>
    </source>
</reference>
<organism evidence="2 3">
    <name type="scientific">Hydrogenibacillus schlegelii</name>
    <name type="common">Bacillus schlegelii</name>
    <dbReference type="NCBI Taxonomy" id="1484"/>
    <lineage>
        <taxon>Bacteria</taxon>
        <taxon>Bacillati</taxon>
        <taxon>Bacillota</taxon>
        <taxon>Bacilli</taxon>
        <taxon>Bacillales</taxon>
        <taxon>Bacillales Family X. Incertae Sedis</taxon>
        <taxon>Hydrogenibacillus</taxon>
    </lineage>
</organism>
<dbReference type="EMBL" id="PEBV01000005">
    <property type="protein sequence ID" value="PTQ54321.1"/>
    <property type="molecule type" value="Genomic_DNA"/>
</dbReference>
<feature type="region of interest" description="Disordered" evidence="1">
    <location>
        <begin position="20"/>
        <end position="40"/>
    </location>
</feature>
<evidence type="ECO:0000313" key="3">
    <source>
        <dbReference type="Proteomes" id="UP000244180"/>
    </source>
</evidence>
<evidence type="ECO:0000313" key="2">
    <source>
        <dbReference type="EMBL" id="PTQ54321.1"/>
    </source>
</evidence>